<dbReference type="Pfam" id="PF13839">
    <property type="entry name" value="PC-Esterase"/>
    <property type="match status" value="1"/>
</dbReference>
<dbReference type="GO" id="GO:0016740">
    <property type="term" value="F:transferase activity"/>
    <property type="evidence" value="ECO:0007669"/>
    <property type="project" value="InterPro"/>
</dbReference>
<accession>A0A0M0JKI7</accession>
<dbReference type="OrthoDB" id="10395075at2759"/>
<dbReference type="Proteomes" id="UP000037460">
    <property type="component" value="Unassembled WGS sequence"/>
</dbReference>
<evidence type="ECO:0000313" key="4">
    <source>
        <dbReference type="EMBL" id="KOO26975.1"/>
    </source>
</evidence>
<sequence length="350" mass="40275">MKRAPAVVGIILVCTFLIVHDSLPRMDVTIAGGIRGDCVVGEIEYIEHKYCEPTSTIRKHDPRISLWPSEERLEAADVYSQPLPKATLTDLANMLPNQTLLIMGDSVMEQFYNALQCMLRKEELEEPPDDAFLNFIKKNEYLWKMGKRKMPPKLPQKARTGMKMLFSRQVNYQPEDVAASLQTGDVIVVNWGLHYDDMNKYKKELHEAFAQFEQHATRTGNAVLFRETGAQHFKEADERGVGMLRSSTGEWEKRDKSTDKNCACSPVEDFNVNKQNRALHEVLGTGKYPHVKLLPFADLTRPRWRWHFGNCTHRPNGWNWDTCCDCTHFCFSPGMWKAHLFDLKNNLQVA</sequence>
<comment type="caution">
    <text evidence="4">The sequence shown here is derived from an EMBL/GenBank/DDBJ whole genome shotgun (WGS) entry which is preliminary data.</text>
</comment>
<feature type="signal peptide" evidence="2">
    <location>
        <begin position="1"/>
        <end position="24"/>
    </location>
</feature>
<dbReference type="InterPro" id="IPR026057">
    <property type="entry name" value="TBL_C"/>
</dbReference>
<proteinExistence type="inferred from homology"/>
<evidence type="ECO:0000256" key="1">
    <source>
        <dbReference type="ARBA" id="ARBA00007727"/>
    </source>
</evidence>
<evidence type="ECO:0000256" key="2">
    <source>
        <dbReference type="SAM" id="SignalP"/>
    </source>
</evidence>
<feature type="chain" id="PRO_5005601924" description="Trichome birefringence-like C-terminal domain-containing protein" evidence="2">
    <location>
        <begin position="25"/>
        <end position="350"/>
    </location>
</feature>
<keyword evidence="5" id="KW-1185">Reference proteome</keyword>
<protein>
    <recommendedName>
        <fullName evidence="3">Trichome birefringence-like C-terminal domain-containing protein</fullName>
    </recommendedName>
</protein>
<comment type="similarity">
    <text evidence="1">Belongs to the PC-esterase family. TBL subfamily.</text>
</comment>
<evidence type="ECO:0000313" key="5">
    <source>
        <dbReference type="Proteomes" id="UP000037460"/>
    </source>
</evidence>
<evidence type="ECO:0000259" key="3">
    <source>
        <dbReference type="Pfam" id="PF13839"/>
    </source>
</evidence>
<organism evidence="4 5">
    <name type="scientific">Chrysochromulina tobinii</name>
    <dbReference type="NCBI Taxonomy" id="1460289"/>
    <lineage>
        <taxon>Eukaryota</taxon>
        <taxon>Haptista</taxon>
        <taxon>Haptophyta</taxon>
        <taxon>Prymnesiophyceae</taxon>
        <taxon>Prymnesiales</taxon>
        <taxon>Chrysochromulinaceae</taxon>
        <taxon>Chrysochromulina</taxon>
    </lineage>
</organism>
<reference evidence="5" key="1">
    <citation type="journal article" date="2015" name="PLoS Genet.">
        <title>Genome Sequence and Transcriptome Analyses of Chrysochromulina tobin: Metabolic Tools for Enhanced Algal Fitness in the Prominent Order Prymnesiales (Haptophyceae).</title>
        <authorList>
            <person name="Hovde B.T."/>
            <person name="Deodato C.R."/>
            <person name="Hunsperger H.M."/>
            <person name="Ryken S.A."/>
            <person name="Yost W."/>
            <person name="Jha R.K."/>
            <person name="Patterson J."/>
            <person name="Monnat R.J. Jr."/>
            <person name="Barlow S.B."/>
            <person name="Starkenburg S.R."/>
            <person name="Cattolico R.A."/>
        </authorList>
    </citation>
    <scope>NUCLEOTIDE SEQUENCE</scope>
    <source>
        <strain evidence="5">CCMP291</strain>
    </source>
</reference>
<gene>
    <name evidence="4" type="ORF">Ctob_004879</name>
</gene>
<name>A0A0M0JKI7_9EUKA</name>
<feature type="domain" description="Trichome birefringence-like C-terminal" evidence="3">
    <location>
        <begin position="87"/>
        <end position="334"/>
    </location>
</feature>
<dbReference type="EMBL" id="JWZX01002778">
    <property type="protein sequence ID" value="KOO26975.1"/>
    <property type="molecule type" value="Genomic_DNA"/>
</dbReference>
<dbReference type="AlphaFoldDB" id="A0A0M0JKI7"/>
<keyword evidence="2" id="KW-0732">Signal</keyword>